<evidence type="ECO:0000259" key="4">
    <source>
        <dbReference type="Pfam" id="PF12161"/>
    </source>
</evidence>
<dbReference type="InterPro" id="IPR038333">
    <property type="entry name" value="T1MK-like_N_sf"/>
</dbReference>
<sequence>MITGSVKSQVDTIWNAFWPGGVSNPITVIEQFTYLLFMRQLDDRQRTAEKAANLLGGEPDPSQMFYDAEHRHLRFSEMAAIDSPEERARPPESGHVGG</sequence>
<feature type="domain" description="N6 adenine-specific DNA methyltransferase N-terminal" evidence="4">
    <location>
        <begin position="7"/>
        <end position="75"/>
    </location>
</feature>
<reference evidence="5 6" key="1">
    <citation type="submission" date="2017-11" db="EMBL/GenBank/DDBJ databases">
        <title>Whole genome sequencing of cultured pathogen.</title>
        <authorList>
            <person name="Hoffmann M."/>
            <person name="Sanchez M."/>
            <person name="Timme R."/>
            <person name="Nudel K."/>
            <person name="Bry L."/>
        </authorList>
    </citation>
    <scope>NUCLEOTIDE SEQUENCE [LARGE SCALE GENOMIC DNA]</scope>
    <source>
        <strain evidence="5 6">216</strain>
    </source>
</reference>
<dbReference type="InterPro" id="IPR029063">
    <property type="entry name" value="SAM-dependent_MTases_sf"/>
</dbReference>
<dbReference type="SUPFAM" id="SSF53335">
    <property type="entry name" value="S-adenosyl-L-methionine-dependent methyltransferases"/>
    <property type="match status" value="1"/>
</dbReference>
<evidence type="ECO:0000313" key="5">
    <source>
        <dbReference type="EMBL" id="ATZ09380.1"/>
    </source>
</evidence>
<dbReference type="Gene3D" id="1.20.1260.30">
    <property type="match status" value="1"/>
</dbReference>
<name>A0ABC8CPX2_CORST</name>
<dbReference type="InterPro" id="IPR022749">
    <property type="entry name" value="D12N6_MeTrfase_N"/>
</dbReference>
<proteinExistence type="inferred from homology"/>
<feature type="region of interest" description="Disordered" evidence="3">
    <location>
        <begin position="79"/>
        <end position="98"/>
    </location>
</feature>
<dbReference type="AlphaFoldDB" id="A0ABC8CPX2"/>
<evidence type="ECO:0000313" key="6">
    <source>
        <dbReference type="Proteomes" id="UP000231994"/>
    </source>
</evidence>
<dbReference type="Pfam" id="PF12161">
    <property type="entry name" value="HsdM_N"/>
    <property type="match status" value="1"/>
</dbReference>
<dbReference type="Proteomes" id="UP000231994">
    <property type="component" value="Chromosome"/>
</dbReference>
<dbReference type="EMBL" id="CP024932">
    <property type="protein sequence ID" value="ATZ09380.1"/>
    <property type="molecule type" value="Genomic_DNA"/>
</dbReference>
<gene>
    <name evidence="5" type="ORF">A9D01_12145</name>
</gene>
<protein>
    <recommendedName>
        <fullName evidence="4">N6 adenine-specific DNA methyltransferase N-terminal domain-containing protein</fullName>
    </recommendedName>
</protein>
<comment type="similarity">
    <text evidence="1">Belongs to the N(4)/N(6)-methyltransferase family.</text>
</comment>
<keyword evidence="2" id="KW-0680">Restriction system</keyword>
<evidence type="ECO:0000256" key="1">
    <source>
        <dbReference type="ARBA" id="ARBA00006594"/>
    </source>
</evidence>
<evidence type="ECO:0000256" key="3">
    <source>
        <dbReference type="SAM" id="MobiDB-lite"/>
    </source>
</evidence>
<dbReference type="GO" id="GO:0009307">
    <property type="term" value="P:DNA restriction-modification system"/>
    <property type="evidence" value="ECO:0007669"/>
    <property type="project" value="UniProtKB-KW"/>
</dbReference>
<accession>A0ABC8CPX2</accession>
<evidence type="ECO:0000256" key="2">
    <source>
        <dbReference type="ARBA" id="ARBA00022747"/>
    </source>
</evidence>
<organism evidence="5 6">
    <name type="scientific">Corynebacterium striatum</name>
    <dbReference type="NCBI Taxonomy" id="43770"/>
    <lineage>
        <taxon>Bacteria</taxon>
        <taxon>Bacillati</taxon>
        <taxon>Actinomycetota</taxon>
        <taxon>Actinomycetes</taxon>
        <taxon>Mycobacteriales</taxon>
        <taxon>Corynebacteriaceae</taxon>
        <taxon>Corynebacterium</taxon>
    </lineage>
</organism>
<dbReference type="RefSeq" id="WP_100619305.1">
    <property type="nucleotide sequence ID" value="NZ_CP024932.1"/>
</dbReference>